<reference evidence="2" key="1">
    <citation type="journal article" date="2019" name="Int. J. Syst. Evol. Microbiol.">
        <title>The Global Catalogue of Microorganisms (GCM) 10K type strain sequencing project: providing services to taxonomists for standard genome sequencing and annotation.</title>
        <authorList>
            <consortium name="The Broad Institute Genomics Platform"/>
            <consortium name="The Broad Institute Genome Sequencing Center for Infectious Disease"/>
            <person name="Wu L."/>
            <person name="Ma J."/>
        </authorList>
    </citation>
    <scope>NUCLEOTIDE SEQUENCE [LARGE SCALE GENOMIC DNA]</scope>
    <source>
        <strain evidence="2">CCUG 66188</strain>
    </source>
</reference>
<sequence length="61" mass="7379">MERKVRDIIYRLRKSGGVKINTETRTIFYEYQNEADINKMHRKAVERLCKEFGFVRQAEIV</sequence>
<accession>A0ABV9KUL6</accession>
<evidence type="ECO:0000313" key="2">
    <source>
        <dbReference type="Proteomes" id="UP001596023"/>
    </source>
</evidence>
<evidence type="ECO:0000313" key="1">
    <source>
        <dbReference type="EMBL" id="MFC4673592.1"/>
    </source>
</evidence>
<keyword evidence="2" id="KW-1185">Reference proteome</keyword>
<dbReference type="EMBL" id="JBHSGN010000059">
    <property type="protein sequence ID" value="MFC4673592.1"/>
    <property type="molecule type" value="Genomic_DNA"/>
</dbReference>
<name>A0ABV9KUL6_9BACT</name>
<gene>
    <name evidence="1" type="ORF">ACFO6W_07795</name>
</gene>
<organism evidence="1 2">
    <name type="scientific">Dysgonomonas termitidis</name>
    <dbReference type="NCBI Taxonomy" id="1516126"/>
    <lineage>
        <taxon>Bacteria</taxon>
        <taxon>Pseudomonadati</taxon>
        <taxon>Bacteroidota</taxon>
        <taxon>Bacteroidia</taxon>
        <taxon>Bacteroidales</taxon>
        <taxon>Dysgonomonadaceae</taxon>
        <taxon>Dysgonomonas</taxon>
    </lineage>
</organism>
<comment type="caution">
    <text evidence="1">The sequence shown here is derived from an EMBL/GenBank/DDBJ whole genome shotgun (WGS) entry which is preliminary data.</text>
</comment>
<proteinExistence type="predicted"/>
<protein>
    <submittedName>
        <fullName evidence="1">Uncharacterized protein</fullName>
    </submittedName>
</protein>
<dbReference type="Proteomes" id="UP001596023">
    <property type="component" value="Unassembled WGS sequence"/>
</dbReference>
<dbReference type="RefSeq" id="WP_379995023.1">
    <property type="nucleotide sequence ID" value="NZ_JBHSGN010000059.1"/>
</dbReference>